<protein>
    <recommendedName>
        <fullName evidence="1">AAA-ATPase-like domain-containing protein</fullName>
    </recommendedName>
</protein>
<dbReference type="PANTHER" id="PTHR34825">
    <property type="entry name" value="CONSERVED PROTEIN, WITH A WEAK D-GALACTARATE DEHYDRATASE/ALTRONATE HYDROLASE DOMAIN"/>
    <property type="match status" value="1"/>
</dbReference>
<dbReference type="InterPro" id="IPR018631">
    <property type="entry name" value="AAA-ATPase-like_dom"/>
</dbReference>
<gene>
    <name evidence="2" type="ORF">PN36_13160</name>
</gene>
<evidence type="ECO:0000313" key="3">
    <source>
        <dbReference type="Proteomes" id="UP000030428"/>
    </source>
</evidence>
<accession>A0A4E0R2K0</accession>
<dbReference type="AlphaFoldDB" id="A0A4E0R2K0"/>
<sequence length="499" mass="57692">VESKLHDHLNNCIQDFAMCYQNILQYEIHINPKNAVSSFESALTAIKQSPYRLYLLIDEYDNFANEVLMGRGEISPSRYKTLLSSEGTLKTFFRTVKSASSGRGLERVFITGVSPVLMTDITSAYNVAEDIYLEPEFNDLCGFLKSEIRAVVTQIVEECKLSPQKGEDALALMQAFYDGYSFSEQENELIYNPTLVLYFIKRFQRQCQFPRQMLDNNLAIDRRKLSYLSGLPNGESIISQALNETPPLNLKRLAKSEGVDEMLNAAKGKTFIISLLYYLGILSFNGKTEFGKLRFKIPNLVARQLYVEQLFELFLPQESERSQAQLLAEDFYQTGDLQPLCDFMEQRYFRVFDNRDYTSANELVIKTAFLTVLFDDVFYVMDSEFPLERRYADLTMIMRPDQRKYPLYDFILEFKYLKLSEVGLNGAEVREKSIEELMALSAVEDKLAESEKQLLDYQTRLESKYGDSLLRLQLISVVAVGFERVVWQKVYLNHDLNIE</sequence>
<evidence type="ECO:0000313" key="2">
    <source>
        <dbReference type="EMBL" id="TGO03092.1"/>
    </source>
</evidence>
<evidence type="ECO:0000259" key="1">
    <source>
        <dbReference type="Pfam" id="PF09820"/>
    </source>
</evidence>
<dbReference type="EMBL" id="JSZA02000042">
    <property type="protein sequence ID" value="TGO03092.1"/>
    <property type="molecule type" value="Genomic_DNA"/>
</dbReference>
<organism evidence="2 3">
    <name type="scientific">Candidatus Thiomargarita nelsonii</name>
    <dbReference type="NCBI Taxonomy" id="1003181"/>
    <lineage>
        <taxon>Bacteria</taxon>
        <taxon>Pseudomonadati</taxon>
        <taxon>Pseudomonadota</taxon>
        <taxon>Gammaproteobacteria</taxon>
        <taxon>Thiotrichales</taxon>
        <taxon>Thiotrichaceae</taxon>
        <taxon>Thiomargarita</taxon>
    </lineage>
</organism>
<dbReference type="Proteomes" id="UP000030428">
    <property type="component" value="Unassembled WGS sequence"/>
</dbReference>
<name>A0A4E0R2K0_9GAMM</name>
<reference evidence="2 3" key="1">
    <citation type="journal article" date="2016" name="Front. Microbiol.">
        <title>Single-Cell (Meta-)Genomics of a Dimorphic Candidatus Thiomargarita nelsonii Reveals Genomic Plasticity.</title>
        <authorList>
            <person name="Flood B.E."/>
            <person name="Fliss P."/>
            <person name="Jones D.S."/>
            <person name="Dick G.J."/>
            <person name="Jain S."/>
            <person name="Kaster A.K."/>
            <person name="Winkel M."/>
            <person name="Mussmann M."/>
            <person name="Bailey J."/>
        </authorList>
    </citation>
    <scope>NUCLEOTIDE SEQUENCE [LARGE SCALE GENOMIC DNA]</scope>
    <source>
        <strain evidence="2">Hydrate Ridge</strain>
    </source>
</reference>
<proteinExistence type="predicted"/>
<feature type="domain" description="AAA-ATPase-like" evidence="1">
    <location>
        <begin position="3"/>
        <end position="122"/>
    </location>
</feature>
<comment type="caution">
    <text evidence="2">The sequence shown here is derived from an EMBL/GenBank/DDBJ whole genome shotgun (WGS) entry which is preliminary data.</text>
</comment>
<dbReference type="PANTHER" id="PTHR34825:SF2">
    <property type="entry name" value="AAA-ATPASE-LIKE DOMAIN-CONTAINING PROTEIN"/>
    <property type="match status" value="1"/>
</dbReference>
<keyword evidence="3" id="KW-1185">Reference proteome</keyword>
<dbReference type="Pfam" id="PF09820">
    <property type="entry name" value="AAA-ATPase_like"/>
    <property type="match status" value="1"/>
</dbReference>
<feature type="non-terminal residue" evidence="2">
    <location>
        <position position="1"/>
    </location>
</feature>